<comment type="caution">
    <text evidence="1">The sequence shown here is derived from an EMBL/GenBank/DDBJ whole genome shotgun (WGS) entry which is preliminary data.</text>
</comment>
<accession>A0A098QV10</accession>
<keyword evidence="2" id="KW-1185">Reference proteome</keyword>
<protein>
    <submittedName>
        <fullName evidence="1">Uncharacterized protein</fullName>
    </submittedName>
</protein>
<organism evidence="1 2">
    <name type="scientific">Spirochaeta lutea</name>
    <dbReference type="NCBI Taxonomy" id="1480694"/>
    <lineage>
        <taxon>Bacteria</taxon>
        <taxon>Pseudomonadati</taxon>
        <taxon>Spirochaetota</taxon>
        <taxon>Spirochaetia</taxon>
        <taxon>Spirochaetales</taxon>
        <taxon>Spirochaetaceae</taxon>
        <taxon>Spirochaeta</taxon>
    </lineage>
</organism>
<evidence type="ECO:0000313" key="1">
    <source>
        <dbReference type="EMBL" id="KGE71381.1"/>
    </source>
</evidence>
<sequence length="317" mass="36511">MDFADSRIVLASTDTTLQDLLRTAPNNPGSFSRHFTQGEDFFISLAEPVTVPSLPIHHPVNQPKPAKEYRQGIQTLVSQLVQQVPQLFQGLTYFFDPRDHLRPSFYQLYRIAGQYYLYLLKIDLTFHPGRHHTLALGSNDASPEYRTKALILEADMIPISRIDNGTDGTKHLVVHQSVSDTWIGETGRGYFVQGIWLDRELTKFFSKLFLPRGKRTYPYYPFTCKYRSICLTVIHLDAQGRKGFLPLLHQARGYILDHLATIEDALRNQEFSENLPAFASLYEEIPDSLRRGFSTISMEAYLNDQEMREYEIIEKSL</sequence>
<evidence type="ECO:0000313" key="2">
    <source>
        <dbReference type="Proteomes" id="UP000029692"/>
    </source>
</evidence>
<name>A0A098QV10_9SPIO</name>
<dbReference type="OrthoDB" id="368238at2"/>
<gene>
    <name evidence="1" type="ORF">DC28_11280</name>
</gene>
<dbReference type="RefSeq" id="WP_052078784.1">
    <property type="nucleotide sequence ID" value="NZ_JNUP01000066.1"/>
</dbReference>
<reference evidence="1 2" key="1">
    <citation type="submission" date="2014-05" db="EMBL/GenBank/DDBJ databases">
        <title>De novo Genome Sequence of Spirocheata sp.</title>
        <authorList>
            <person name="Shivani Y."/>
            <person name="Subhash Y."/>
            <person name="Tushar L."/>
            <person name="Sasikala C."/>
            <person name="Ramana C.V."/>
        </authorList>
    </citation>
    <scope>NUCLEOTIDE SEQUENCE [LARGE SCALE GENOMIC DNA]</scope>
    <source>
        <strain evidence="1 2">JC230</strain>
    </source>
</reference>
<proteinExistence type="predicted"/>
<dbReference type="AlphaFoldDB" id="A0A098QV10"/>
<dbReference type="Proteomes" id="UP000029692">
    <property type="component" value="Unassembled WGS sequence"/>
</dbReference>
<dbReference type="EMBL" id="JNUP01000066">
    <property type="protein sequence ID" value="KGE71381.1"/>
    <property type="molecule type" value="Genomic_DNA"/>
</dbReference>